<keyword evidence="2" id="KW-1185">Reference proteome</keyword>
<dbReference type="Proteomes" id="UP001172155">
    <property type="component" value="Unassembled WGS sequence"/>
</dbReference>
<comment type="caution">
    <text evidence="1">The sequence shown here is derived from an EMBL/GenBank/DDBJ whole genome shotgun (WGS) entry which is preliminary data.</text>
</comment>
<evidence type="ECO:0000313" key="2">
    <source>
        <dbReference type="Proteomes" id="UP001172155"/>
    </source>
</evidence>
<evidence type="ECO:0000313" key="1">
    <source>
        <dbReference type="EMBL" id="KAK0741041.1"/>
    </source>
</evidence>
<dbReference type="EMBL" id="JAUKUD010000006">
    <property type="protein sequence ID" value="KAK0741041.1"/>
    <property type="molecule type" value="Genomic_DNA"/>
</dbReference>
<name>A0AA40EKJ9_9PEZI</name>
<protein>
    <submittedName>
        <fullName evidence="1">Uncharacterized protein</fullName>
    </submittedName>
</protein>
<organism evidence="1 2">
    <name type="scientific">Schizothecium vesticola</name>
    <dbReference type="NCBI Taxonomy" id="314040"/>
    <lineage>
        <taxon>Eukaryota</taxon>
        <taxon>Fungi</taxon>
        <taxon>Dikarya</taxon>
        <taxon>Ascomycota</taxon>
        <taxon>Pezizomycotina</taxon>
        <taxon>Sordariomycetes</taxon>
        <taxon>Sordariomycetidae</taxon>
        <taxon>Sordariales</taxon>
        <taxon>Schizotheciaceae</taxon>
        <taxon>Schizothecium</taxon>
    </lineage>
</organism>
<sequence length="175" mass="18778">MTSGSWVQCICICCISSFSVVRRHTGRRITTLSGRLGERAGPLLGGEGRGRGLHHVLASAMQLEIAQRRGGAWEHPAAPGLEPQGWTSRAGGFFTVWWLVAGGWWLGTILTGRVKIHSEVKLETSSTKVPTCAPTICIVSAASQVLNRIEEERDRRCRSDGATGIDCPLPASGAD</sequence>
<reference evidence="1" key="1">
    <citation type="submission" date="2023-06" db="EMBL/GenBank/DDBJ databases">
        <title>Genome-scale phylogeny and comparative genomics of the fungal order Sordariales.</title>
        <authorList>
            <consortium name="Lawrence Berkeley National Laboratory"/>
            <person name="Hensen N."/>
            <person name="Bonometti L."/>
            <person name="Westerberg I."/>
            <person name="Brannstrom I.O."/>
            <person name="Guillou S."/>
            <person name="Cros-Aarteil S."/>
            <person name="Calhoun S."/>
            <person name="Haridas S."/>
            <person name="Kuo A."/>
            <person name="Mondo S."/>
            <person name="Pangilinan J."/>
            <person name="Riley R."/>
            <person name="LaButti K."/>
            <person name="Andreopoulos B."/>
            <person name="Lipzen A."/>
            <person name="Chen C."/>
            <person name="Yanf M."/>
            <person name="Daum C."/>
            <person name="Ng V."/>
            <person name="Clum A."/>
            <person name="Steindorff A."/>
            <person name="Ohm R."/>
            <person name="Martin F."/>
            <person name="Silar P."/>
            <person name="Natvig D."/>
            <person name="Lalanne C."/>
            <person name="Gautier V."/>
            <person name="Ament-velasquez S.L."/>
            <person name="Kruys A."/>
            <person name="Hutchinson M.I."/>
            <person name="Powell A.J."/>
            <person name="Barry K."/>
            <person name="Miller A.N."/>
            <person name="Grigoriev I.V."/>
            <person name="Debuchy R."/>
            <person name="Gladieux P."/>
            <person name="Thoren M.H."/>
            <person name="Johannesson H."/>
        </authorList>
    </citation>
    <scope>NUCLEOTIDE SEQUENCE</scope>
    <source>
        <strain evidence="1">SMH3187-1</strain>
    </source>
</reference>
<accession>A0AA40EKJ9</accession>
<proteinExistence type="predicted"/>
<gene>
    <name evidence="1" type="ORF">B0T18DRAFT_223376</name>
</gene>
<dbReference type="AlphaFoldDB" id="A0AA40EKJ9"/>